<dbReference type="GO" id="GO:0005737">
    <property type="term" value="C:cytoplasm"/>
    <property type="evidence" value="ECO:0007669"/>
    <property type="project" value="TreeGrafter"/>
</dbReference>
<sequence>MSLASLGLVGVGGCEQPGPSAQPTDPKPPDPKQASKATPLSILVLGGTGFLGPHFVDRALARGHSVTLFNRGKTNPHLYPELEQLRGDRREGDLSALEGRRFDAVIDTSGYLPAEVTATASLLASSGHYLFISSVSVYRDQHRANLAETDPLAPHPEPGNDKLPDFYGPLKALCEQAAEAAMPGKTTVIRPGLIVGPGDPTDRFTYWPVRLARGGEMIAPGDPDDPVQLIDARDLAAFMLACVERRLFNTYNAVGPAKRLSVQAMLSAGITALAATASLTWIPADFLATHEVRPWTDMPVWVPPTDPEFGGLGSVNGSAAVADGLSFRPLEQTMTDTLVYWNELPADRRAEPYAGLAAEREAEVLAAWHERLSG</sequence>
<reference evidence="3 4" key="1">
    <citation type="submission" date="2014-12" db="EMBL/GenBank/DDBJ databases">
        <title>Genome assembly of Enhygromyxa salina DSM 15201.</title>
        <authorList>
            <person name="Sharma G."/>
            <person name="Subramanian S."/>
        </authorList>
    </citation>
    <scope>NUCLEOTIDE SEQUENCE [LARGE SCALE GENOMIC DNA]</scope>
    <source>
        <strain evidence="3 4">DSM 15201</strain>
    </source>
</reference>
<evidence type="ECO:0000313" key="3">
    <source>
        <dbReference type="EMBL" id="KIG15982.1"/>
    </source>
</evidence>
<gene>
    <name evidence="3" type="ORF">DB30_05036</name>
</gene>
<dbReference type="AlphaFoldDB" id="A0A0C2D7I0"/>
<name>A0A0C2D7I0_9BACT</name>
<dbReference type="PANTHER" id="PTHR48079:SF6">
    <property type="entry name" value="NAD(P)-BINDING DOMAIN-CONTAINING PROTEIN-RELATED"/>
    <property type="match status" value="1"/>
</dbReference>
<feature type="region of interest" description="Disordered" evidence="1">
    <location>
        <begin position="1"/>
        <end position="36"/>
    </location>
</feature>
<dbReference type="InterPro" id="IPR001509">
    <property type="entry name" value="Epimerase_deHydtase"/>
</dbReference>
<dbReference type="GO" id="GO:0004029">
    <property type="term" value="F:aldehyde dehydrogenase (NAD+) activity"/>
    <property type="evidence" value="ECO:0007669"/>
    <property type="project" value="TreeGrafter"/>
</dbReference>
<dbReference type="InterPro" id="IPR036291">
    <property type="entry name" value="NAD(P)-bd_dom_sf"/>
</dbReference>
<evidence type="ECO:0000313" key="4">
    <source>
        <dbReference type="Proteomes" id="UP000031599"/>
    </source>
</evidence>
<evidence type="ECO:0000259" key="2">
    <source>
        <dbReference type="Pfam" id="PF01370"/>
    </source>
</evidence>
<organism evidence="3 4">
    <name type="scientific">Enhygromyxa salina</name>
    <dbReference type="NCBI Taxonomy" id="215803"/>
    <lineage>
        <taxon>Bacteria</taxon>
        <taxon>Pseudomonadati</taxon>
        <taxon>Myxococcota</taxon>
        <taxon>Polyangia</taxon>
        <taxon>Nannocystales</taxon>
        <taxon>Nannocystaceae</taxon>
        <taxon>Enhygromyxa</taxon>
    </lineage>
</organism>
<feature type="domain" description="NAD-dependent epimerase/dehydratase" evidence="2">
    <location>
        <begin position="42"/>
        <end position="245"/>
    </location>
</feature>
<dbReference type="InterPro" id="IPR051783">
    <property type="entry name" value="NAD(P)-dependent_oxidoreduct"/>
</dbReference>
<protein>
    <submittedName>
        <fullName evidence="3">Isoflavone reductase</fullName>
    </submittedName>
</protein>
<comment type="caution">
    <text evidence="3">The sequence shown here is derived from an EMBL/GenBank/DDBJ whole genome shotgun (WGS) entry which is preliminary data.</text>
</comment>
<accession>A0A0C2D7I0</accession>
<evidence type="ECO:0000256" key="1">
    <source>
        <dbReference type="SAM" id="MobiDB-lite"/>
    </source>
</evidence>
<dbReference type="PANTHER" id="PTHR48079">
    <property type="entry name" value="PROTEIN YEEZ"/>
    <property type="match status" value="1"/>
</dbReference>
<dbReference type="Gene3D" id="3.40.50.720">
    <property type="entry name" value="NAD(P)-binding Rossmann-like Domain"/>
    <property type="match status" value="1"/>
</dbReference>
<dbReference type="Pfam" id="PF01370">
    <property type="entry name" value="Epimerase"/>
    <property type="match status" value="1"/>
</dbReference>
<dbReference type="SUPFAM" id="SSF51735">
    <property type="entry name" value="NAD(P)-binding Rossmann-fold domains"/>
    <property type="match status" value="1"/>
</dbReference>
<dbReference type="Proteomes" id="UP000031599">
    <property type="component" value="Unassembled WGS sequence"/>
</dbReference>
<dbReference type="EMBL" id="JMCC02000044">
    <property type="protein sequence ID" value="KIG15982.1"/>
    <property type="molecule type" value="Genomic_DNA"/>
</dbReference>
<proteinExistence type="predicted"/>